<dbReference type="RefSeq" id="WP_256312474.1">
    <property type="nucleotide sequence ID" value="NZ_JANGAC010000016.1"/>
</dbReference>
<gene>
    <name evidence="1" type="ORF">NE686_17410</name>
</gene>
<evidence type="ECO:0000313" key="1">
    <source>
        <dbReference type="EMBL" id="MCQ4924884.1"/>
    </source>
</evidence>
<sequence length="421" mass="48471">MHNDKIYDGINLNDNFPSSIDFHDVYNDFHNYNNRNFNINIIGSDISGINSITKKVISKLVEDNFKTVIIDVNGEYKDLTISLGGNYLKASDICVNLFDLNEDEIMYSEECFEEYFNDYINQKSRSITNFIDLAAQERMKKELTSIQRSFFMSLVRELYKDIGINYSNKDTYLGEDKNQMPTFLGFCNKLDTLIEDANKYNENLAISRAEYDSLHLLFDRVDEYILNVQALEGLSLILKECREDGLFGIFNGPTSDPVNFNNSDLITFDLSDIIESHQSMSVYGILEYIGEIFGRKDSSIKKKIVYNGIYGGNKNQNYFISELLSRISKIGRKRNCGTCIVYHEIEKVENKASHSWTLRNAGINVFLRQNQLGINELKKQFHISEKDEKFLLCANPNDMLIKLGEEIIKVTSNDNVICSKE</sequence>
<accession>A0ABT1SEP1</accession>
<reference evidence="1 2" key="1">
    <citation type="submission" date="2022-06" db="EMBL/GenBank/DDBJ databases">
        <title>Isolation of gut microbiota from human fecal samples.</title>
        <authorList>
            <person name="Pamer E.G."/>
            <person name="Barat B."/>
            <person name="Waligurski E."/>
            <person name="Medina S."/>
            <person name="Paddock L."/>
            <person name="Mostad J."/>
        </authorList>
    </citation>
    <scope>NUCLEOTIDE SEQUENCE [LARGE SCALE GENOMIC DNA]</scope>
    <source>
        <strain evidence="1 2">DFI.7.95</strain>
    </source>
</reference>
<comment type="caution">
    <text evidence="1">The sequence shown here is derived from an EMBL/GenBank/DDBJ whole genome shotgun (WGS) entry which is preliminary data.</text>
</comment>
<dbReference type="Proteomes" id="UP001524478">
    <property type="component" value="Unassembled WGS sequence"/>
</dbReference>
<dbReference type="InterPro" id="IPR027417">
    <property type="entry name" value="P-loop_NTPase"/>
</dbReference>
<organism evidence="1 2">
    <name type="scientific">Tissierella carlieri</name>
    <dbReference type="NCBI Taxonomy" id="689904"/>
    <lineage>
        <taxon>Bacteria</taxon>
        <taxon>Bacillati</taxon>
        <taxon>Bacillota</taxon>
        <taxon>Tissierellia</taxon>
        <taxon>Tissierellales</taxon>
        <taxon>Tissierellaceae</taxon>
        <taxon>Tissierella</taxon>
    </lineage>
</organism>
<proteinExistence type="predicted"/>
<dbReference type="Gene3D" id="1.10.8.730">
    <property type="match status" value="1"/>
</dbReference>
<dbReference type="SUPFAM" id="SSF52540">
    <property type="entry name" value="P-loop containing nucleoside triphosphate hydrolases"/>
    <property type="match status" value="1"/>
</dbReference>
<evidence type="ECO:0008006" key="3">
    <source>
        <dbReference type="Google" id="ProtNLM"/>
    </source>
</evidence>
<evidence type="ECO:0000313" key="2">
    <source>
        <dbReference type="Proteomes" id="UP001524478"/>
    </source>
</evidence>
<dbReference type="Gene3D" id="3.40.50.300">
    <property type="entry name" value="P-loop containing nucleotide triphosphate hydrolases"/>
    <property type="match status" value="1"/>
</dbReference>
<keyword evidence="2" id="KW-1185">Reference proteome</keyword>
<dbReference type="EMBL" id="JANGAC010000016">
    <property type="protein sequence ID" value="MCQ4924884.1"/>
    <property type="molecule type" value="Genomic_DNA"/>
</dbReference>
<name>A0ABT1SEP1_9FIRM</name>
<protein>
    <recommendedName>
        <fullName evidence="3">TraG P-loop domain-containing protein</fullName>
    </recommendedName>
</protein>